<evidence type="ECO:0000256" key="2">
    <source>
        <dbReference type="SAM" id="SignalP"/>
    </source>
</evidence>
<dbReference type="SUPFAM" id="SSF74853">
    <property type="entry name" value="Lamin A/C globular tail domain"/>
    <property type="match status" value="1"/>
</dbReference>
<protein>
    <submittedName>
        <fullName evidence="4">Lamin tail domain-containing protein</fullName>
    </submittedName>
</protein>
<feature type="domain" description="LTD" evidence="3">
    <location>
        <begin position="405"/>
        <end position="512"/>
    </location>
</feature>
<dbReference type="InterPro" id="IPR014755">
    <property type="entry name" value="Cu-Rt/internalin_Ig-like"/>
</dbReference>
<feature type="signal peptide" evidence="2">
    <location>
        <begin position="1"/>
        <end position="17"/>
    </location>
</feature>
<keyword evidence="5" id="KW-1185">Reference proteome</keyword>
<gene>
    <name evidence="4" type="ORF">KEM09_01725</name>
</gene>
<proteinExistence type="predicted"/>
<sequence length="950" mass="106342">MMRFFVLLLCLPFNLTAQLNESFSDNNFTTAPQWIGDDDKFIVNSEQQLQLNDTDAGTAYLSTACNIVEEANWTFRVQMGFNPSSSNLARVYLISNNSQLIEASTAVFVELGNTADNICLYKVENGEKELLVEGLAGRLSLSGVDALVQVSRNANTWQMDVDMGSGWITEGTATYEHNSPSAYFGWYCKYTKTRADKFFLDDIVVDGLPFSDKTPPIITYFELINGSRMQLRFNEPLDESSITNDNFSLANSGRHPSSYTYSGDNLELTLFFDPIIGDNDAEQLVVKDIKDMAGNSIEPVSFEFSYQVTRINSLKLINTSTLELHFTKPVNTEGFTNAIFIIDDHSADFSNIELIDPTTFRISLTKALINGQTYQLTISNIIDAIGDIIPEKTSSIVFYQPKRFDVVFNEWMADPTPSMGLPEVEYIELLNTSEFELSLHNWKLWINNKQVTLPEATLSAGAMICLLNSADANSWTEDVPAIFVKNMPALSNIGYDLVLSDADDNIMDAFRYSSAAIPGEGFKREGGWSVERIDPLNQSGQTDNYHWCMNLSGGTPGALNSVYRENPDIQPPDISQCVLQSDSALLITFDETMQLTDNISFEIEPSLTIQRQESDSVFLRELTIHFSEPLRVNNAYRISAIKISDWAGNPMHLEHPRLFGVPDSLEKNDLLINEVLFNPYPDGADFVEIYNQSDKIIDVSELYLAEINRDNIEKLHAVAHSNHLLLPQSYMAITLDIAQIKQFYNCKDEMALLEAKTLPSYPDQEGIVALTNKQGIILDAFNYSEQMHFDLLKDKEGISLERLSWEKPANDASNWHSAASTAGFATPGYINSQTAEPYNPELDAKTVSVTPEIFTPNGDGTTDFLNIYYTAEETGAIGTIRIYDSYGNEVRYLVNNQTLAQNGYFTWDGLDEQSVALAPGIYIIYFQCTYASGKTVEERLTCVISAQNTN</sequence>
<evidence type="ECO:0000313" key="5">
    <source>
        <dbReference type="Proteomes" id="UP000721861"/>
    </source>
</evidence>
<name>A0ABS5K528_9BACT</name>
<organism evidence="4 5">
    <name type="scientific">Carboxylicivirga mesophila</name>
    <dbReference type="NCBI Taxonomy" id="1166478"/>
    <lineage>
        <taxon>Bacteria</taxon>
        <taxon>Pseudomonadati</taxon>
        <taxon>Bacteroidota</taxon>
        <taxon>Bacteroidia</taxon>
        <taxon>Marinilabiliales</taxon>
        <taxon>Marinilabiliaceae</taxon>
        <taxon>Carboxylicivirga</taxon>
    </lineage>
</organism>
<comment type="caution">
    <text evidence="4">The sequence shown here is derived from an EMBL/GenBank/DDBJ whole genome shotgun (WGS) entry which is preliminary data.</text>
</comment>
<evidence type="ECO:0000256" key="1">
    <source>
        <dbReference type="ARBA" id="ARBA00022729"/>
    </source>
</evidence>
<dbReference type="Proteomes" id="UP000721861">
    <property type="component" value="Unassembled WGS sequence"/>
</dbReference>
<dbReference type="Pfam" id="PF13585">
    <property type="entry name" value="CHU_C"/>
    <property type="match status" value="1"/>
</dbReference>
<evidence type="ECO:0000259" key="3">
    <source>
        <dbReference type="Pfam" id="PF00932"/>
    </source>
</evidence>
<reference evidence="4 5" key="1">
    <citation type="journal article" date="2014" name="Int. J. Syst. Evol. Microbiol.">
        <title>Carboxylicivirga gen. nov. in the family Marinilabiliaceae with two novel species, Carboxylicivirga mesophila sp. nov. and Carboxylicivirga taeanensis sp. nov., and reclassification of Cytophaga fermentans as Saccharicrinis fermentans gen. nov., comb. nov.</title>
        <authorList>
            <person name="Yang S.H."/>
            <person name="Seo H.S."/>
            <person name="Woo J.H."/>
            <person name="Oh H.M."/>
            <person name="Jang H."/>
            <person name="Lee J.H."/>
            <person name="Kim S.J."/>
            <person name="Kwon K.K."/>
        </authorList>
    </citation>
    <scope>NUCLEOTIDE SEQUENCE [LARGE SCALE GENOMIC DNA]</scope>
    <source>
        <strain evidence="4 5">JCM 18290</strain>
    </source>
</reference>
<dbReference type="Gene3D" id="2.60.40.4070">
    <property type="match status" value="1"/>
</dbReference>
<dbReference type="EMBL" id="JAGUCN010000001">
    <property type="protein sequence ID" value="MBS2210101.1"/>
    <property type="molecule type" value="Genomic_DNA"/>
</dbReference>
<dbReference type="InterPro" id="IPR036415">
    <property type="entry name" value="Lamin_tail_dom_sf"/>
</dbReference>
<feature type="chain" id="PRO_5046074521" evidence="2">
    <location>
        <begin position="18"/>
        <end position="950"/>
    </location>
</feature>
<dbReference type="Pfam" id="PF00932">
    <property type="entry name" value="LTD"/>
    <property type="match status" value="1"/>
</dbReference>
<dbReference type="Gene3D" id="2.60.40.1220">
    <property type="match status" value="2"/>
</dbReference>
<dbReference type="InterPro" id="IPR001322">
    <property type="entry name" value="Lamin_tail_dom"/>
</dbReference>
<keyword evidence="1 2" id="KW-0732">Signal</keyword>
<dbReference type="RefSeq" id="WP_212224467.1">
    <property type="nucleotide sequence ID" value="NZ_JAGUCN010000001.1"/>
</dbReference>
<accession>A0ABS5K528</accession>
<evidence type="ECO:0000313" key="4">
    <source>
        <dbReference type="EMBL" id="MBS2210101.1"/>
    </source>
</evidence>